<dbReference type="Gene3D" id="3.40.1190.20">
    <property type="match status" value="1"/>
</dbReference>
<comment type="activity regulation">
    <text evidence="9">Activated by a monovalent cation that binds near, but not in, the active site. The most likely occupant of the site in vivo is potassium. Ion binding induces a conformational change that may alter substrate affinity.</text>
</comment>
<sequence length="310" mass="30541">MSVVVVGSINQDVVARVNRIPGPGETVLASAMVRTGGGKGANQAVAARRAGGASVAFVGSVGSDQEGEGLRHALVVDGIDVSGLSQVEGPSGMAFISVDDSADNAIVVVPGANAAATTLTPEQRSLVATASVLLTQLEIPTDLVQDAASTRGAQAWHLLNAAPSAPFVAASAALLASVDVLIVNQHEALDIAGVNDLETAVMSLAPSVRALVVTLGRRGSIVVCGEERADVPAFAADAVDTTGAGDTFCGVFAAALAASGRVPGDVDAALLADAARAGAAAAAIAVTRTGAQDAVPSAAEVAALIERANE</sequence>
<dbReference type="EC" id="2.7.1.15" evidence="9"/>
<gene>
    <name evidence="9" type="primary">rbsK</name>
    <name evidence="11" type="ORF">D9V28_09505</name>
</gene>
<dbReference type="CDD" id="cd01174">
    <property type="entry name" value="ribokinase"/>
    <property type="match status" value="1"/>
</dbReference>
<dbReference type="PRINTS" id="PR00990">
    <property type="entry name" value="RIBOKINASE"/>
</dbReference>
<evidence type="ECO:0000256" key="5">
    <source>
        <dbReference type="ARBA" id="ARBA00022840"/>
    </source>
</evidence>
<comment type="caution">
    <text evidence="11">The sequence shown here is derived from an EMBL/GenBank/DDBJ whole genome shotgun (WGS) entry which is preliminary data.</text>
</comment>
<feature type="binding site" evidence="9">
    <location>
        <position position="138"/>
    </location>
    <ligand>
        <name>substrate</name>
    </ligand>
</feature>
<dbReference type="Pfam" id="PF00294">
    <property type="entry name" value="PfkB"/>
    <property type="match status" value="1"/>
</dbReference>
<dbReference type="EMBL" id="RCWJ01000002">
    <property type="protein sequence ID" value="RLQ84418.1"/>
    <property type="molecule type" value="Genomic_DNA"/>
</dbReference>
<evidence type="ECO:0000256" key="1">
    <source>
        <dbReference type="ARBA" id="ARBA00022679"/>
    </source>
</evidence>
<feature type="binding site" evidence="9">
    <location>
        <position position="290"/>
    </location>
    <ligand>
        <name>K(+)</name>
        <dbReference type="ChEBI" id="CHEBI:29103"/>
    </ligand>
</feature>
<evidence type="ECO:0000256" key="9">
    <source>
        <dbReference type="HAMAP-Rule" id="MF_01987"/>
    </source>
</evidence>
<keyword evidence="3 9" id="KW-0547">Nucleotide-binding</keyword>
<dbReference type="GO" id="GO:0005524">
    <property type="term" value="F:ATP binding"/>
    <property type="evidence" value="ECO:0007669"/>
    <property type="project" value="UniProtKB-UniRule"/>
</dbReference>
<feature type="binding site" evidence="9">
    <location>
        <begin position="214"/>
        <end position="219"/>
    </location>
    <ligand>
        <name>ATP</name>
        <dbReference type="ChEBI" id="CHEBI:30616"/>
    </ligand>
</feature>
<evidence type="ECO:0000256" key="3">
    <source>
        <dbReference type="ARBA" id="ARBA00022741"/>
    </source>
</evidence>
<dbReference type="RefSeq" id="WP_121659457.1">
    <property type="nucleotide sequence ID" value="NZ_BMEK01000002.1"/>
</dbReference>
<keyword evidence="7 9" id="KW-0630">Potassium</keyword>
<evidence type="ECO:0000256" key="7">
    <source>
        <dbReference type="ARBA" id="ARBA00022958"/>
    </source>
</evidence>
<evidence type="ECO:0000256" key="8">
    <source>
        <dbReference type="ARBA" id="ARBA00023277"/>
    </source>
</evidence>
<evidence type="ECO:0000259" key="10">
    <source>
        <dbReference type="Pfam" id="PF00294"/>
    </source>
</evidence>
<dbReference type="OrthoDB" id="9775849at2"/>
<keyword evidence="9" id="KW-0963">Cytoplasm</keyword>
<evidence type="ECO:0000256" key="6">
    <source>
        <dbReference type="ARBA" id="ARBA00022842"/>
    </source>
</evidence>
<feature type="binding site" evidence="9">
    <location>
        <position position="242"/>
    </location>
    <ligand>
        <name>K(+)</name>
        <dbReference type="ChEBI" id="CHEBI:29103"/>
    </ligand>
</feature>
<reference evidence="11 12" key="1">
    <citation type="submission" date="2018-10" db="EMBL/GenBank/DDBJ databases">
        <authorList>
            <person name="Li J."/>
        </authorList>
    </citation>
    <scope>NUCLEOTIDE SEQUENCE [LARGE SCALE GENOMIC DNA]</scope>
    <source>
        <strain evidence="11 12">ZD1-4</strain>
    </source>
</reference>
<evidence type="ECO:0000313" key="11">
    <source>
        <dbReference type="EMBL" id="RLQ84418.1"/>
    </source>
</evidence>
<keyword evidence="8 9" id="KW-0119">Carbohydrate metabolism</keyword>
<dbReference type="InterPro" id="IPR002139">
    <property type="entry name" value="Ribo/fructo_kinase"/>
</dbReference>
<feature type="binding site" evidence="9">
    <location>
        <begin position="10"/>
        <end position="12"/>
    </location>
    <ligand>
        <name>substrate</name>
    </ligand>
</feature>
<dbReference type="InterPro" id="IPR029056">
    <property type="entry name" value="Ribokinase-like"/>
</dbReference>
<dbReference type="GO" id="GO:0005829">
    <property type="term" value="C:cytosol"/>
    <property type="evidence" value="ECO:0007669"/>
    <property type="project" value="TreeGrafter"/>
</dbReference>
<keyword evidence="12" id="KW-1185">Reference proteome</keyword>
<dbReference type="AlphaFoldDB" id="A0A3L7J1J6"/>
<feature type="binding site" evidence="9">
    <location>
        <begin position="38"/>
        <end position="42"/>
    </location>
    <ligand>
        <name>substrate</name>
    </ligand>
</feature>
<comment type="subunit">
    <text evidence="9">Homodimer.</text>
</comment>
<evidence type="ECO:0000313" key="12">
    <source>
        <dbReference type="Proteomes" id="UP000282460"/>
    </source>
</evidence>
<dbReference type="GO" id="GO:0046872">
    <property type="term" value="F:metal ion binding"/>
    <property type="evidence" value="ECO:0007669"/>
    <property type="project" value="UniProtKB-KW"/>
</dbReference>
<feature type="binding site" evidence="9">
    <location>
        <position position="246"/>
    </location>
    <ligand>
        <name>substrate</name>
    </ligand>
</feature>
<organism evidence="11 12">
    <name type="scientific">Mycetocola zhadangensis</name>
    <dbReference type="NCBI Taxonomy" id="1164595"/>
    <lineage>
        <taxon>Bacteria</taxon>
        <taxon>Bacillati</taxon>
        <taxon>Actinomycetota</taxon>
        <taxon>Actinomycetes</taxon>
        <taxon>Micrococcales</taxon>
        <taxon>Microbacteriaceae</taxon>
        <taxon>Mycetocola</taxon>
    </lineage>
</organism>
<accession>A0A3L7J1J6</accession>
<dbReference type="GO" id="GO:0004747">
    <property type="term" value="F:ribokinase activity"/>
    <property type="evidence" value="ECO:0007669"/>
    <property type="project" value="UniProtKB-UniRule"/>
</dbReference>
<keyword evidence="1 9" id="KW-0808">Transferase</keyword>
<comment type="caution">
    <text evidence="9">Lacks conserved residue(s) required for the propagation of feature annotation.</text>
</comment>
<dbReference type="GO" id="GO:0019303">
    <property type="term" value="P:D-ribose catabolic process"/>
    <property type="evidence" value="ECO:0007669"/>
    <property type="project" value="UniProtKB-UniRule"/>
</dbReference>
<dbReference type="InterPro" id="IPR011877">
    <property type="entry name" value="Ribokinase"/>
</dbReference>
<dbReference type="PANTHER" id="PTHR10584">
    <property type="entry name" value="SUGAR KINASE"/>
    <property type="match status" value="1"/>
</dbReference>
<feature type="binding site" evidence="9">
    <location>
        <begin position="245"/>
        <end position="246"/>
    </location>
    <ligand>
        <name>ATP</name>
        <dbReference type="ChEBI" id="CHEBI:30616"/>
    </ligand>
</feature>
<protein>
    <recommendedName>
        <fullName evidence="9">Ribokinase</fullName>
        <shortName evidence="9">RK</shortName>
        <ecNumber evidence="9">2.7.1.15</ecNumber>
    </recommendedName>
</protein>
<feature type="active site" description="Proton acceptor" evidence="9">
    <location>
        <position position="246"/>
    </location>
</feature>
<keyword evidence="2 9" id="KW-0479">Metal-binding</keyword>
<comment type="catalytic activity">
    <reaction evidence="9">
        <text>D-ribose + ATP = D-ribose 5-phosphate + ADP + H(+)</text>
        <dbReference type="Rhea" id="RHEA:13697"/>
        <dbReference type="ChEBI" id="CHEBI:15378"/>
        <dbReference type="ChEBI" id="CHEBI:30616"/>
        <dbReference type="ChEBI" id="CHEBI:47013"/>
        <dbReference type="ChEBI" id="CHEBI:78346"/>
        <dbReference type="ChEBI" id="CHEBI:456216"/>
        <dbReference type="EC" id="2.7.1.15"/>
    </reaction>
</comment>
<feature type="binding site" evidence="9">
    <location>
        <position position="288"/>
    </location>
    <ligand>
        <name>K(+)</name>
        <dbReference type="ChEBI" id="CHEBI:29103"/>
    </ligand>
</feature>
<dbReference type="UniPathway" id="UPA00916">
    <property type="reaction ID" value="UER00889"/>
</dbReference>
<name>A0A3L7J1J6_9MICO</name>
<feature type="binding site" evidence="9">
    <location>
        <position position="184"/>
    </location>
    <ligand>
        <name>ATP</name>
        <dbReference type="ChEBI" id="CHEBI:30616"/>
    </ligand>
</feature>
<feature type="binding site" evidence="9">
    <location>
        <position position="240"/>
    </location>
    <ligand>
        <name>K(+)</name>
        <dbReference type="ChEBI" id="CHEBI:29103"/>
    </ligand>
</feature>
<comment type="cofactor">
    <cofactor evidence="9">
        <name>Mg(2+)</name>
        <dbReference type="ChEBI" id="CHEBI:18420"/>
    </cofactor>
    <text evidence="9">Requires a divalent cation, most likely magnesium in vivo, as an electrophilic catalyst to aid phosphoryl group transfer. It is the chelate of the metal and the nucleotide that is the actual substrate.</text>
</comment>
<comment type="similarity">
    <text evidence="9">Belongs to the carbohydrate kinase PfkB family. Ribokinase subfamily.</text>
</comment>
<evidence type="ECO:0000256" key="4">
    <source>
        <dbReference type="ARBA" id="ARBA00022777"/>
    </source>
</evidence>
<evidence type="ECO:0000256" key="2">
    <source>
        <dbReference type="ARBA" id="ARBA00022723"/>
    </source>
</evidence>
<dbReference type="SUPFAM" id="SSF53613">
    <property type="entry name" value="Ribokinase-like"/>
    <property type="match status" value="1"/>
</dbReference>
<comment type="pathway">
    <text evidence="9">Carbohydrate metabolism; D-ribose degradation; D-ribose 5-phosphate from beta-D-ribopyranose: step 2/2.</text>
</comment>
<keyword evidence="4 9" id="KW-0418">Kinase</keyword>
<keyword evidence="6 9" id="KW-0460">Magnesium</keyword>
<dbReference type="HAMAP" id="MF_01987">
    <property type="entry name" value="Ribokinase"/>
    <property type="match status" value="1"/>
</dbReference>
<proteinExistence type="inferred from homology"/>
<comment type="subcellular location">
    <subcellularLocation>
        <location evidence="9">Cytoplasm</location>
    </subcellularLocation>
</comment>
<feature type="domain" description="Carbohydrate kinase PfkB" evidence="10">
    <location>
        <begin position="2"/>
        <end position="297"/>
    </location>
</feature>
<dbReference type="Proteomes" id="UP000282460">
    <property type="component" value="Unassembled WGS sequence"/>
</dbReference>
<dbReference type="PANTHER" id="PTHR10584:SF166">
    <property type="entry name" value="RIBOKINASE"/>
    <property type="match status" value="1"/>
</dbReference>
<keyword evidence="5 9" id="KW-0067">ATP-binding</keyword>
<comment type="function">
    <text evidence="9">Catalyzes the phosphorylation of ribose at O-5 in a reaction requiring ATP and magnesium. The resulting D-ribose-5-phosphate can then be used either for sythesis of nucleotides, histidine, and tryptophan, or as a component of the pentose phosphate pathway.</text>
</comment>
<dbReference type="InterPro" id="IPR011611">
    <property type="entry name" value="PfkB_dom"/>
</dbReference>
<feature type="binding site" evidence="9">
    <location>
        <position position="285"/>
    </location>
    <ligand>
        <name>K(+)</name>
        <dbReference type="ChEBI" id="CHEBI:29103"/>
    </ligand>
</feature>